<dbReference type="SMART" id="SM00471">
    <property type="entry name" value="HDc"/>
    <property type="match status" value="1"/>
</dbReference>
<organism evidence="8 9">
    <name type="scientific">Virgibacillus natechei</name>
    <dbReference type="NCBI Taxonomy" id="1216297"/>
    <lineage>
        <taxon>Bacteria</taxon>
        <taxon>Bacillati</taxon>
        <taxon>Bacillota</taxon>
        <taxon>Bacilli</taxon>
        <taxon>Bacillales</taxon>
        <taxon>Bacillaceae</taxon>
        <taxon>Virgibacillus</taxon>
    </lineage>
</organism>
<dbReference type="Gene3D" id="1.10.3210.10">
    <property type="entry name" value="Hypothetical protein af1432"/>
    <property type="match status" value="1"/>
</dbReference>
<keyword evidence="2" id="KW-0479">Metal-binding</keyword>
<dbReference type="PANTHER" id="PTHR35795:SF1">
    <property type="entry name" value="BIS(5'-NUCLEOSYL)-TETRAPHOSPHATASE, SYMMETRICAL"/>
    <property type="match status" value="1"/>
</dbReference>
<evidence type="ECO:0000256" key="6">
    <source>
        <dbReference type="ARBA" id="ARBA00049417"/>
    </source>
</evidence>
<keyword evidence="4 8" id="KW-0378">Hydrolase</keyword>
<accession>A0ABS4ICV9</accession>
<gene>
    <name evidence="8" type="ORF">J2Z83_000824</name>
</gene>
<keyword evidence="9" id="KW-1185">Reference proteome</keyword>
<dbReference type="EC" id="3.6.1.41" evidence="1"/>
<comment type="caution">
    <text evidence="8">The sequence shown here is derived from an EMBL/GenBank/DDBJ whole genome shotgun (WGS) entry which is preliminary data.</text>
</comment>
<dbReference type="EMBL" id="JAGGKX010000003">
    <property type="protein sequence ID" value="MBP1968730.1"/>
    <property type="molecule type" value="Genomic_DNA"/>
</dbReference>
<dbReference type="InterPro" id="IPR006674">
    <property type="entry name" value="HD_domain"/>
</dbReference>
<proteinExistence type="predicted"/>
<dbReference type="CDD" id="cd00077">
    <property type="entry name" value="HDc"/>
    <property type="match status" value="1"/>
</dbReference>
<evidence type="ECO:0000313" key="8">
    <source>
        <dbReference type="EMBL" id="MBP1968730.1"/>
    </source>
</evidence>
<evidence type="ECO:0000259" key="7">
    <source>
        <dbReference type="PROSITE" id="PS51831"/>
    </source>
</evidence>
<dbReference type="RefSeq" id="WP_209461955.1">
    <property type="nucleotide sequence ID" value="NZ_CP110224.1"/>
</dbReference>
<name>A0ABS4ICV9_9BACI</name>
<evidence type="ECO:0000313" key="9">
    <source>
        <dbReference type="Proteomes" id="UP001519345"/>
    </source>
</evidence>
<evidence type="ECO:0000256" key="5">
    <source>
        <dbReference type="ARBA" id="ARBA00023004"/>
    </source>
</evidence>
<sequence length="196" mass="22505">MEISEAVARVKPHLTKERFDHTLRVAETAVHLADLYGESKEKAELAAIFHDYAKQFPLHELERRITSSSLSKDLLLYHHELWHGPVAAVLVEQEFGIKDSGIRDAIQYHTTGRAKMSKMERIIYLADYIEPGRSFPGIDEVREMAEKNLKFACLMAIRNSIHYLMQKKATIYPDTFHAYNDLTRCLDGGNFINGKQ</sequence>
<reference evidence="8 9" key="1">
    <citation type="submission" date="2021-03" db="EMBL/GenBank/DDBJ databases">
        <title>Genomic Encyclopedia of Type Strains, Phase IV (KMG-IV): sequencing the most valuable type-strain genomes for metagenomic binning, comparative biology and taxonomic classification.</title>
        <authorList>
            <person name="Goeker M."/>
        </authorList>
    </citation>
    <scope>NUCLEOTIDE SEQUENCE [LARGE SCALE GENOMIC DNA]</scope>
    <source>
        <strain evidence="8 9">DSM 25609</strain>
    </source>
</reference>
<dbReference type="PROSITE" id="PS51831">
    <property type="entry name" value="HD"/>
    <property type="match status" value="1"/>
</dbReference>
<protein>
    <recommendedName>
        <fullName evidence="1">bis(5'-nucleosyl)-tetraphosphatase (symmetrical)</fullName>
        <ecNumber evidence="1">3.6.1.41</ecNumber>
    </recommendedName>
</protein>
<dbReference type="InterPro" id="IPR051094">
    <property type="entry name" value="Diverse_Catalytic_Enzymes"/>
</dbReference>
<dbReference type="Pfam" id="PF01966">
    <property type="entry name" value="HD"/>
    <property type="match status" value="1"/>
</dbReference>
<evidence type="ECO:0000256" key="4">
    <source>
        <dbReference type="ARBA" id="ARBA00022801"/>
    </source>
</evidence>
<evidence type="ECO:0000256" key="1">
    <source>
        <dbReference type="ARBA" id="ARBA00012506"/>
    </source>
</evidence>
<keyword evidence="5" id="KW-0408">Iron</keyword>
<dbReference type="SUPFAM" id="SSF109604">
    <property type="entry name" value="HD-domain/PDEase-like"/>
    <property type="match status" value="1"/>
</dbReference>
<dbReference type="InterPro" id="IPR003607">
    <property type="entry name" value="HD/PDEase_dom"/>
</dbReference>
<dbReference type="NCBIfam" id="TIGR00488">
    <property type="entry name" value="bis(5'-nucleosyl)-tetraphosphatase (symmetrical) YqeK"/>
    <property type="match status" value="1"/>
</dbReference>
<evidence type="ECO:0000256" key="2">
    <source>
        <dbReference type="ARBA" id="ARBA00022723"/>
    </source>
</evidence>
<dbReference type="Proteomes" id="UP001519345">
    <property type="component" value="Unassembled WGS sequence"/>
</dbReference>
<dbReference type="PANTHER" id="PTHR35795">
    <property type="entry name" value="SLR1885 PROTEIN"/>
    <property type="match status" value="1"/>
</dbReference>
<comment type="catalytic activity">
    <reaction evidence="6">
        <text>P(1),P(4)-bis(5'-adenosyl) tetraphosphate + H2O = 2 ADP + 2 H(+)</text>
        <dbReference type="Rhea" id="RHEA:24252"/>
        <dbReference type="ChEBI" id="CHEBI:15377"/>
        <dbReference type="ChEBI" id="CHEBI:15378"/>
        <dbReference type="ChEBI" id="CHEBI:58141"/>
        <dbReference type="ChEBI" id="CHEBI:456216"/>
        <dbReference type="EC" id="3.6.1.41"/>
    </reaction>
</comment>
<evidence type="ECO:0000256" key="3">
    <source>
        <dbReference type="ARBA" id="ARBA00022741"/>
    </source>
</evidence>
<dbReference type="GO" id="GO:0016787">
    <property type="term" value="F:hydrolase activity"/>
    <property type="evidence" value="ECO:0007669"/>
    <property type="project" value="UniProtKB-KW"/>
</dbReference>
<dbReference type="InterPro" id="IPR005249">
    <property type="entry name" value="YqeK"/>
</dbReference>
<feature type="domain" description="HD" evidence="7">
    <location>
        <begin position="18"/>
        <end position="132"/>
    </location>
</feature>
<keyword evidence="3" id="KW-0547">Nucleotide-binding</keyword>